<dbReference type="PANTHER" id="PTHR42976:SF1">
    <property type="entry name" value="GH18 DOMAIN-CONTAINING PROTEIN-RELATED"/>
    <property type="match status" value="1"/>
</dbReference>
<proteinExistence type="predicted"/>
<dbReference type="PANTHER" id="PTHR42976">
    <property type="entry name" value="BIFUNCTIONAL CHITINASE/LYSOZYME-RELATED"/>
    <property type="match status" value="1"/>
</dbReference>
<dbReference type="Proteomes" id="UP000002195">
    <property type="component" value="Unassembled WGS sequence"/>
</dbReference>
<name>Q55FI9_DICDI</name>
<dbReference type="GO" id="GO:0008843">
    <property type="term" value="F:endochitinase activity"/>
    <property type="evidence" value="ECO:0000318"/>
    <property type="project" value="GO_Central"/>
</dbReference>
<dbReference type="Gene3D" id="3.20.20.80">
    <property type="entry name" value="Glycosidases"/>
    <property type="match status" value="1"/>
</dbReference>
<dbReference type="PaxDb" id="44689-DDB0238183"/>
<dbReference type="AlphaFoldDB" id="Q55FI9"/>
<dbReference type="EMBL" id="AAFI02000003">
    <property type="protein sequence ID" value="EAL73498.1"/>
    <property type="molecule type" value="Genomic_DNA"/>
</dbReference>
<dbReference type="FunCoup" id="Q55FI9">
    <property type="interactions" value="1"/>
</dbReference>
<dbReference type="GeneID" id="8616351"/>
<evidence type="ECO:0000313" key="2">
    <source>
        <dbReference type="Proteomes" id="UP000002195"/>
    </source>
</evidence>
<dbReference type="InterPro" id="IPR052750">
    <property type="entry name" value="GH18_Chitinase"/>
</dbReference>
<sequence length="260" mass="28760">MSHIPFIDVSVNADWSDWQNYPSGRPNPIYSKQAIDYNVFGLVFGFITLSSSDNTACWAAQPTMPLDWALPLAKDIQENGKKVIVSFGGASNQDISCRFSVEELIETYNTVVTIYNAYGLDFDLENSLFNDKNIALALKSIQSKNPTLLISLTLPTLPTGLTSKGLESVNAFKDQGLNFIVNGMAMDYYMEEWKDDMGEAAIQCVTSIKNQLKTVYPSLSDSEAYGKVAITPMIGLNDDLSMFTIDDAAKISTFCKIKFN</sequence>
<comment type="caution">
    <text evidence="1">The sequence shown here is derived from an EMBL/GenBank/DDBJ whole genome shotgun (WGS) entry which is preliminary data.</text>
</comment>
<keyword evidence="2" id="KW-1185">Reference proteome</keyword>
<dbReference type="eggNOG" id="ENOG502S4VE">
    <property type="taxonomic scope" value="Eukaryota"/>
</dbReference>
<organism evidence="1 2">
    <name type="scientific">Dictyostelium discoideum</name>
    <name type="common">Social amoeba</name>
    <dbReference type="NCBI Taxonomy" id="44689"/>
    <lineage>
        <taxon>Eukaryota</taxon>
        <taxon>Amoebozoa</taxon>
        <taxon>Evosea</taxon>
        <taxon>Eumycetozoa</taxon>
        <taxon>Dictyostelia</taxon>
        <taxon>Dictyosteliales</taxon>
        <taxon>Dictyosteliaceae</taxon>
        <taxon>Dictyostelium</taxon>
    </lineage>
</organism>
<dbReference type="VEuPathDB" id="AmoebaDB:DDB_G0268090"/>
<dbReference type="SUPFAM" id="SSF51445">
    <property type="entry name" value="(Trans)glycosidases"/>
    <property type="match status" value="1"/>
</dbReference>
<dbReference type="dictyBase" id="DDB_G0268090"/>
<dbReference type="InParanoid" id="Q55FI9"/>
<dbReference type="KEGG" id="ddi:DDB_G0268090"/>
<dbReference type="SMR" id="Q55FI9"/>
<dbReference type="STRING" id="44689.Q55FI9"/>
<evidence type="ECO:0000313" key="1">
    <source>
        <dbReference type="EMBL" id="EAL73498.1"/>
    </source>
</evidence>
<dbReference type="GO" id="GO:0030288">
    <property type="term" value="C:outer membrane-bounded periplasmic space"/>
    <property type="evidence" value="ECO:0000318"/>
    <property type="project" value="GO_Central"/>
</dbReference>
<accession>Q55FI9</accession>
<dbReference type="RefSeq" id="XP_647544.1">
    <property type="nucleotide sequence ID" value="XM_642452.1"/>
</dbReference>
<protein>
    <submittedName>
        <fullName evidence="1">Glycoside hydrolase family 18 protein</fullName>
    </submittedName>
</protein>
<dbReference type="OMA" id="TYINNIR"/>
<gene>
    <name evidence="1" type="ORF">DDB_G0268090</name>
</gene>
<dbReference type="HOGENOM" id="CLU_019399_0_0_1"/>
<dbReference type="InterPro" id="IPR017853">
    <property type="entry name" value="GH"/>
</dbReference>
<reference evidence="1 2" key="1">
    <citation type="journal article" date="2005" name="Nature">
        <title>The genome of the social amoeba Dictyostelium discoideum.</title>
        <authorList>
            <consortium name="The Dictyostelium discoideum Sequencing Consortium"/>
            <person name="Eichinger L."/>
            <person name="Pachebat J.A."/>
            <person name="Glockner G."/>
            <person name="Rajandream M.A."/>
            <person name="Sucgang R."/>
            <person name="Berriman M."/>
            <person name="Song J."/>
            <person name="Olsen R."/>
            <person name="Szafranski K."/>
            <person name="Xu Q."/>
            <person name="Tunggal B."/>
            <person name="Kummerfeld S."/>
            <person name="Madera M."/>
            <person name="Konfortov B.A."/>
            <person name="Rivero F."/>
            <person name="Bankier A.T."/>
            <person name="Lehmann R."/>
            <person name="Hamlin N."/>
            <person name="Davies R."/>
            <person name="Gaudet P."/>
            <person name="Fey P."/>
            <person name="Pilcher K."/>
            <person name="Chen G."/>
            <person name="Saunders D."/>
            <person name="Sodergren E."/>
            <person name="Davis P."/>
            <person name="Kerhornou A."/>
            <person name="Nie X."/>
            <person name="Hall N."/>
            <person name="Anjard C."/>
            <person name="Hemphill L."/>
            <person name="Bason N."/>
            <person name="Farbrother P."/>
            <person name="Desany B."/>
            <person name="Just E."/>
            <person name="Morio T."/>
            <person name="Rost R."/>
            <person name="Churcher C."/>
            <person name="Cooper J."/>
            <person name="Haydock S."/>
            <person name="van Driessche N."/>
            <person name="Cronin A."/>
            <person name="Goodhead I."/>
            <person name="Muzny D."/>
            <person name="Mourier T."/>
            <person name="Pain A."/>
            <person name="Lu M."/>
            <person name="Harper D."/>
            <person name="Lindsay R."/>
            <person name="Hauser H."/>
            <person name="James K."/>
            <person name="Quiles M."/>
            <person name="Madan Babu M."/>
            <person name="Saito T."/>
            <person name="Buchrieser C."/>
            <person name="Wardroper A."/>
            <person name="Felder M."/>
            <person name="Thangavelu M."/>
            <person name="Johnson D."/>
            <person name="Knights A."/>
            <person name="Loulseged H."/>
            <person name="Mungall K."/>
            <person name="Oliver K."/>
            <person name="Price C."/>
            <person name="Quail M.A."/>
            <person name="Urushihara H."/>
            <person name="Hernandez J."/>
            <person name="Rabbinowitsch E."/>
            <person name="Steffen D."/>
            <person name="Sanders M."/>
            <person name="Ma J."/>
            <person name="Kohara Y."/>
            <person name="Sharp S."/>
            <person name="Simmonds M."/>
            <person name="Spiegler S."/>
            <person name="Tivey A."/>
            <person name="Sugano S."/>
            <person name="White B."/>
            <person name="Walker D."/>
            <person name="Woodward J."/>
            <person name="Winckler T."/>
            <person name="Tanaka Y."/>
            <person name="Shaulsky G."/>
            <person name="Schleicher M."/>
            <person name="Weinstock G."/>
            <person name="Rosenthal A."/>
            <person name="Cox E.C."/>
            <person name="Chisholm R.L."/>
            <person name="Gibbs R."/>
            <person name="Loomis W.F."/>
            <person name="Platzer M."/>
            <person name="Kay R.R."/>
            <person name="Williams J."/>
            <person name="Dear P.H."/>
            <person name="Noegel A.A."/>
            <person name="Barrell B."/>
            <person name="Kuspa A."/>
        </authorList>
    </citation>
    <scope>NUCLEOTIDE SEQUENCE [LARGE SCALE GENOMIC DNA]</scope>
    <source>
        <strain evidence="1 2">AX4</strain>
    </source>
</reference>
<keyword evidence="1" id="KW-0378">Hydrolase</keyword>
<dbReference type="PhylomeDB" id="Q55FI9"/>